<feature type="transmembrane region" description="Helical" evidence="1">
    <location>
        <begin position="115"/>
        <end position="135"/>
    </location>
</feature>
<feature type="transmembrane region" description="Helical" evidence="1">
    <location>
        <begin position="51"/>
        <end position="72"/>
    </location>
</feature>
<dbReference type="Proteomes" id="UP000830055">
    <property type="component" value="Chromosome"/>
</dbReference>
<evidence type="ECO:0000256" key="1">
    <source>
        <dbReference type="SAM" id="Phobius"/>
    </source>
</evidence>
<proteinExistence type="predicted"/>
<feature type="transmembrane region" description="Helical" evidence="1">
    <location>
        <begin position="20"/>
        <end position="39"/>
    </location>
</feature>
<evidence type="ECO:0000313" key="3">
    <source>
        <dbReference type="EMBL" id="BDD86683.1"/>
    </source>
</evidence>
<sequence length="141" mass="15490">MIEGFYNLLAVMGFSHPIHPIVVHLPMGMVVGAVLFSLVHWKRPDLNLDRTAFHCIVLALVFVIPTYIAGLLDWQHVFAGDVNRWIVIKLILGVVLTGVLATTVVYQRRGASQAVLFRFYLLSLAICGGLGYSGGELVWGG</sequence>
<feature type="transmembrane region" description="Helical" evidence="1">
    <location>
        <begin position="84"/>
        <end position="106"/>
    </location>
</feature>
<protein>
    <recommendedName>
        <fullName evidence="2">DUF2231 domain-containing protein</fullName>
    </recommendedName>
</protein>
<keyword evidence="1" id="KW-0472">Membrane</keyword>
<evidence type="ECO:0000259" key="2">
    <source>
        <dbReference type="Pfam" id="PF09990"/>
    </source>
</evidence>
<dbReference type="EMBL" id="AP025516">
    <property type="protein sequence ID" value="BDD86683.1"/>
    <property type="molecule type" value="Genomic_DNA"/>
</dbReference>
<dbReference type="InterPro" id="IPR019251">
    <property type="entry name" value="DUF2231_TM"/>
</dbReference>
<keyword evidence="1" id="KW-0812">Transmembrane</keyword>
<keyword evidence="1" id="KW-1133">Transmembrane helix</keyword>
<feature type="domain" description="DUF2231" evidence="2">
    <location>
        <begin position="16"/>
        <end position="139"/>
    </location>
</feature>
<name>A0ABM7W6Y0_9BACT</name>
<dbReference type="Pfam" id="PF09990">
    <property type="entry name" value="DUF2231"/>
    <property type="match status" value="1"/>
</dbReference>
<organism evidence="3 4">
    <name type="scientific">Desulfofustis limnaeus</name>
    <dbReference type="NCBI Taxonomy" id="2740163"/>
    <lineage>
        <taxon>Bacteria</taxon>
        <taxon>Pseudomonadati</taxon>
        <taxon>Thermodesulfobacteriota</taxon>
        <taxon>Desulfobulbia</taxon>
        <taxon>Desulfobulbales</taxon>
        <taxon>Desulfocapsaceae</taxon>
        <taxon>Desulfofustis</taxon>
    </lineage>
</organism>
<accession>A0ABM7W6Y0</accession>
<gene>
    <name evidence="3" type="ORF">DPPLL_10480</name>
</gene>
<dbReference type="RefSeq" id="WP_284153759.1">
    <property type="nucleotide sequence ID" value="NZ_AP025516.1"/>
</dbReference>
<keyword evidence="4" id="KW-1185">Reference proteome</keyword>
<evidence type="ECO:0000313" key="4">
    <source>
        <dbReference type="Proteomes" id="UP000830055"/>
    </source>
</evidence>
<reference evidence="3 4" key="1">
    <citation type="submission" date="2022-01" db="EMBL/GenBank/DDBJ databases">
        <title>Desulfofustis limnae sp. nov., a novel mesophilic sulfate-reducing bacterium isolated from marsh soil.</title>
        <authorList>
            <person name="Watanabe M."/>
            <person name="Takahashi A."/>
            <person name="Kojima H."/>
            <person name="Fukui M."/>
        </authorList>
    </citation>
    <scope>NUCLEOTIDE SEQUENCE [LARGE SCALE GENOMIC DNA]</scope>
    <source>
        <strain evidence="3 4">PPLL</strain>
    </source>
</reference>